<reference evidence="2 3" key="1">
    <citation type="journal article" date="2016" name="Mol. Biol. Evol.">
        <title>Comparative Genomics of Early-Diverging Mushroom-Forming Fungi Provides Insights into the Origins of Lignocellulose Decay Capabilities.</title>
        <authorList>
            <person name="Nagy L.G."/>
            <person name="Riley R."/>
            <person name="Tritt A."/>
            <person name="Adam C."/>
            <person name="Daum C."/>
            <person name="Floudas D."/>
            <person name="Sun H."/>
            <person name="Yadav J.S."/>
            <person name="Pangilinan J."/>
            <person name="Larsson K.H."/>
            <person name="Matsuura K."/>
            <person name="Barry K."/>
            <person name="Labutti K."/>
            <person name="Kuo R."/>
            <person name="Ohm R.A."/>
            <person name="Bhattacharya S.S."/>
            <person name="Shirouzu T."/>
            <person name="Yoshinaga Y."/>
            <person name="Martin F.M."/>
            <person name="Grigoriev I.V."/>
            <person name="Hibbett D.S."/>
        </authorList>
    </citation>
    <scope>NUCLEOTIDE SEQUENCE [LARGE SCALE GENOMIC DNA]</scope>
    <source>
        <strain evidence="2 3">HHB12733</strain>
    </source>
</reference>
<feature type="compositionally biased region" description="Basic and acidic residues" evidence="1">
    <location>
        <begin position="538"/>
        <end position="551"/>
    </location>
</feature>
<dbReference type="InParanoid" id="A0A165EDJ8"/>
<gene>
    <name evidence="2" type="ORF">CALCODRAFT_556825</name>
</gene>
<feature type="compositionally biased region" description="Basic and acidic residues" evidence="1">
    <location>
        <begin position="486"/>
        <end position="496"/>
    </location>
</feature>
<feature type="compositionally biased region" description="Basic and acidic residues" evidence="1">
    <location>
        <begin position="197"/>
        <end position="210"/>
    </location>
</feature>
<feature type="compositionally biased region" description="Low complexity" evidence="1">
    <location>
        <begin position="340"/>
        <end position="349"/>
    </location>
</feature>
<feature type="compositionally biased region" description="Basic and acidic residues" evidence="1">
    <location>
        <begin position="709"/>
        <end position="728"/>
    </location>
</feature>
<feature type="compositionally biased region" description="Basic residues" evidence="1">
    <location>
        <begin position="780"/>
        <end position="790"/>
    </location>
</feature>
<feature type="compositionally biased region" description="Low complexity" evidence="1">
    <location>
        <begin position="43"/>
        <end position="56"/>
    </location>
</feature>
<feature type="compositionally biased region" description="Basic and acidic residues" evidence="1">
    <location>
        <begin position="458"/>
        <end position="469"/>
    </location>
</feature>
<feature type="region of interest" description="Disordered" evidence="1">
    <location>
        <begin position="1"/>
        <end position="82"/>
    </location>
</feature>
<feature type="compositionally biased region" description="Low complexity" evidence="1">
    <location>
        <begin position="644"/>
        <end position="662"/>
    </location>
</feature>
<feature type="region of interest" description="Disordered" evidence="1">
    <location>
        <begin position="747"/>
        <end position="848"/>
    </location>
</feature>
<feature type="compositionally biased region" description="Basic and acidic residues" evidence="1">
    <location>
        <begin position="434"/>
        <end position="443"/>
    </location>
</feature>
<evidence type="ECO:0000313" key="2">
    <source>
        <dbReference type="EMBL" id="KZT54626.1"/>
    </source>
</evidence>
<feature type="compositionally biased region" description="Low complexity" evidence="1">
    <location>
        <begin position="362"/>
        <end position="387"/>
    </location>
</feature>
<dbReference type="Proteomes" id="UP000076842">
    <property type="component" value="Unassembled WGS sequence"/>
</dbReference>
<feature type="compositionally biased region" description="Low complexity" evidence="1">
    <location>
        <begin position="243"/>
        <end position="270"/>
    </location>
</feature>
<feature type="region of interest" description="Disordered" evidence="1">
    <location>
        <begin position="515"/>
        <end position="672"/>
    </location>
</feature>
<accession>A0A165EDJ8</accession>
<sequence length="1127" mass="120998">MPDGSPLAGRAHEPADYFSTPRPPYAFNYPRHRSASTPLIPTSSHSHSQPQPHNPNTAVDGQGPAPLEPGQHGQVPFQHPPYAHAYGPSLTLLHFLQPTRGFQLPPAPPPPRLPAAHDHQSHGPKPRLTASQARSHAFPAEQPPPLDASPAGSDASSSSKPSTPSAGPPSTTGPLPLGPSSQRKWRETEYHQGPSALRDRERAERREERRRARGYTQYLPGLPSPTFRTYFPGTGMRTPSELGSAEGSPSPSPSTSGSTSDASASAQSTALVTTSAEHPSQPSGFGSNAAAAAAARSRGPGPGQNPNQIPMPLAQLACFGPVLPRGLWDGPSPGEGGRRGPVAGAGAWGSAQPGEGAGGVWAASRAPAPAAHAPAHAHALEGASLSGSGSGGPARVRKTENERARARVQVGESELDRAERDERHKTQQQQQEVRMMERGDRLLVVEQAGPGIGRRARERREESRRRQELLDEAEGPSAALCVAGREGGREGEDSEKTTVVTIAQALAELTAQGQCVGGSGRYGARGARRRPELTAPGAHREREEGQAKPGERSVVTFTLPRVAARRAVAEGPAGPSTPPTIVPLASPAGSGPGEGSARGEPAGVAAGEGSLPREEDAPSRLQVADPDPPPALRPLPPARPPLPRSSTTPAPGGRPRTATAPSSFPPLAPLSPSLWVPIRHQHGGSWNAADLLRDVGEMRLQDLKLQQRRAREQEDRHEPGQDGRDRLDSWGILQDEMRLRGEPVPVLVHPFTPLPEQEQGQGQEQGQEQQRQERPPHLHRDTHRQAHLRQARAPLGGGAPHDSAPLHTHKEPLSRHHLPPAVAEAAHDSAGGEHAAPLAEAGQQEDKPDFWTTLNPGLIPAEREKASNGPSDSLWFKFRLKTASLYRIQHASTRSIPRKHSRSASYRLPTLTIPRLQLRTADYLGTPEFPAHGIFQGTSPKTYEYPHGYPQCRLGLTKRKSEGPRWNELRIKDGRLFHASLSAIGWLILNYTIYPKMGTASTMSTRSEITEREAFRFEDAPEVGTDAPTLVCVPETDVVVAAPETVDEAVRDDGEAPESEEDDECVEELVDVVVAVLLYPMIHISFLKQGDSQSSVQARHSIDKVDRIYTQAVESDRRRLVVGVVVL</sequence>
<dbReference type="EMBL" id="KV424010">
    <property type="protein sequence ID" value="KZT54626.1"/>
    <property type="molecule type" value="Genomic_DNA"/>
</dbReference>
<feature type="compositionally biased region" description="Basic and acidic residues" evidence="1">
    <location>
        <begin position="414"/>
        <end position="425"/>
    </location>
</feature>
<feature type="region of interest" description="Disordered" evidence="1">
    <location>
        <begin position="97"/>
        <end position="496"/>
    </location>
</feature>
<feature type="compositionally biased region" description="Polar residues" evidence="1">
    <location>
        <begin position="271"/>
        <end position="286"/>
    </location>
</feature>
<protein>
    <submittedName>
        <fullName evidence="2">Uncharacterized protein</fullName>
    </submittedName>
</protein>
<keyword evidence="3" id="KW-1185">Reference proteome</keyword>
<feature type="compositionally biased region" description="Low complexity" evidence="1">
    <location>
        <begin position="148"/>
        <end position="181"/>
    </location>
</feature>
<proteinExistence type="predicted"/>
<feature type="compositionally biased region" description="Low complexity" evidence="1">
    <location>
        <begin position="756"/>
        <end position="769"/>
    </location>
</feature>
<evidence type="ECO:0000313" key="3">
    <source>
        <dbReference type="Proteomes" id="UP000076842"/>
    </source>
</evidence>
<name>A0A165EDJ8_9BASI</name>
<organism evidence="2 3">
    <name type="scientific">Calocera cornea HHB12733</name>
    <dbReference type="NCBI Taxonomy" id="1353952"/>
    <lineage>
        <taxon>Eukaryota</taxon>
        <taxon>Fungi</taxon>
        <taxon>Dikarya</taxon>
        <taxon>Basidiomycota</taxon>
        <taxon>Agaricomycotina</taxon>
        <taxon>Dacrymycetes</taxon>
        <taxon>Dacrymycetales</taxon>
        <taxon>Dacrymycetaceae</taxon>
        <taxon>Calocera</taxon>
    </lineage>
</organism>
<dbReference type="AlphaFoldDB" id="A0A165EDJ8"/>
<evidence type="ECO:0000256" key="1">
    <source>
        <dbReference type="SAM" id="MobiDB-lite"/>
    </source>
</evidence>
<dbReference type="OrthoDB" id="10691507at2759"/>
<feature type="compositionally biased region" description="Pro residues" evidence="1">
    <location>
        <begin position="626"/>
        <end position="643"/>
    </location>
</feature>
<feature type="compositionally biased region" description="Basic and acidic residues" evidence="1">
    <location>
        <begin position="770"/>
        <end position="779"/>
    </location>
</feature>
<feature type="region of interest" description="Disordered" evidence="1">
    <location>
        <begin position="705"/>
        <end position="728"/>
    </location>
</feature>